<name>A0AAD8VYI9_LOLMU</name>
<accession>A0AAD8VYI9</accession>
<dbReference type="PANTHER" id="PTHR31042">
    <property type="entry name" value="CORE-2/I-BRANCHING BETA-1,6-N-ACETYLGLUCOSAMINYLTRANSFERASE FAMILY PROTEIN-RELATED"/>
    <property type="match status" value="1"/>
</dbReference>
<feature type="compositionally biased region" description="Polar residues" evidence="6">
    <location>
        <begin position="94"/>
        <end position="103"/>
    </location>
</feature>
<dbReference type="Pfam" id="PF02485">
    <property type="entry name" value="Branch"/>
    <property type="match status" value="1"/>
</dbReference>
<keyword evidence="3" id="KW-0808">Transferase</keyword>
<protein>
    <submittedName>
        <fullName evidence="8">Uncharacterized protein</fullName>
    </submittedName>
</protein>
<dbReference type="AlphaFoldDB" id="A0AAD8VYI9"/>
<dbReference type="EMBL" id="JAUUTY010000005">
    <property type="protein sequence ID" value="KAK1626298.1"/>
    <property type="molecule type" value="Genomic_DNA"/>
</dbReference>
<keyword evidence="2" id="KW-0328">Glycosyltransferase</keyword>
<keyword evidence="5" id="KW-0325">Glycoprotein</keyword>
<keyword evidence="9" id="KW-1185">Reference proteome</keyword>
<evidence type="ECO:0000256" key="6">
    <source>
        <dbReference type="SAM" id="MobiDB-lite"/>
    </source>
</evidence>
<evidence type="ECO:0000256" key="2">
    <source>
        <dbReference type="ARBA" id="ARBA00022676"/>
    </source>
</evidence>
<feature type="region of interest" description="Disordered" evidence="6">
    <location>
        <begin position="1"/>
        <end position="21"/>
    </location>
</feature>
<comment type="caution">
    <text evidence="8">The sequence shown here is derived from an EMBL/GenBank/DDBJ whole genome shotgun (WGS) entry which is preliminary data.</text>
</comment>
<evidence type="ECO:0000256" key="7">
    <source>
        <dbReference type="SAM" id="Phobius"/>
    </source>
</evidence>
<proteinExistence type="predicted"/>
<keyword evidence="7" id="KW-1133">Transmembrane helix</keyword>
<evidence type="ECO:0000313" key="9">
    <source>
        <dbReference type="Proteomes" id="UP001231189"/>
    </source>
</evidence>
<dbReference type="InterPro" id="IPR044174">
    <property type="entry name" value="BC10-like"/>
</dbReference>
<gene>
    <name evidence="8" type="ORF">QYE76_000613</name>
</gene>
<dbReference type="GO" id="GO:0016757">
    <property type="term" value="F:glycosyltransferase activity"/>
    <property type="evidence" value="ECO:0007669"/>
    <property type="project" value="UniProtKB-KW"/>
</dbReference>
<dbReference type="Proteomes" id="UP001231189">
    <property type="component" value="Unassembled WGS sequence"/>
</dbReference>
<dbReference type="InterPro" id="IPR003406">
    <property type="entry name" value="Glyco_trans_14"/>
</dbReference>
<organism evidence="8 9">
    <name type="scientific">Lolium multiflorum</name>
    <name type="common">Italian ryegrass</name>
    <name type="synonym">Lolium perenne subsp. multiflorum</name>
    <dbReference type="NCBI Taxonomy" id="4521"/>
    <lineage>
        <taxon>Eukaryota</taxon>
        <taxon>Viridiplantae</taxon>
        <taxon>Streptophyta</taxon>
        <taxon>Embryophyta</taxon>
        <taxon>Tracheophyta</taxon>
        <taxon>Spermatophyta</taxon>
        <taxon>Magnoliopsida</taxon>
        <taxon>Liliopsida</taxon>
        <taxon>Poales</taxon>
        <taxon>Poaceae</taxon>
        <taxon>BOP clade</taxon>
        <taxon>Pooideae</taxon>
        <taxon>Poodae</taxon>
        <taxon>Poeae</taxon>
        <taxon>Poeae Chloroplast Group 2 (Poeae type)</taxon>
        <taxon>Loliodinae</taxon>
        <taxon>Loliinae</taxon>
        <taxon>Lolium</taxon>
    </lineage>
</organism>
<sequence>MKLKSRRGSAGDEESPGADAVGSLIAPLTPRKDCWWSSALLKAITVLLVLVTGVLIGFAASANISRCYFYTPSSSSSSSDHHRHLQVGGDGDDSNSNSKTEQTQQQMQGSSPSPPSFMDFVHPGSPWGHTMSDEELFWRASMVPRVEEYPYQRVPKVAFLFLTRGPLPFARLWERFFRGHNGLYSVYVHALPNYVLKHADGLMILHQSLY</sequence>
<reference evidence="8" key="1">
    <citation type="submission" date="2023-07" db="EMBL/GenBank/DDBJ databases">
        <title>A chromosome-level genome assembly of Lolium multiflorum.</title>
        <authorList>
            <person name="Chen Y."/>
            <person name="Copetti D."/>
            <person name="Kolliker R."/>
            <person name="Studer B."/>
        </authorList>
    </citation>
    <scope>NUCLEOTIDE SEQUENCE</scope>
    <source>
        <strain evidence="8">02402/16</strain>
        <tissue evidence="8">Leaf</tissue>
    </source>
</reference>
<comment type="subcellular location">
    <subcellularLocation>
        <location evidence="1">Membrane</location>
        <topology evidence="1">Single-pass type II membrane protein</topology>
    </subcellularLocation>
</comment>
<keyword evidence="4 7" id="KW-0472">Membrane</keyword>
<evidence type="ECO:0000256" key="5">
    <source>
        <dbReference type="ARBA" id="ARBA00023180"/>
    </source>
</evidence>
<dbReference type="PANTHER" id="PTHR31042:SF25">
    <property type="entry name" value="OS04G0272400 PROTEIN"/>
    <property type="match status" value="1"/>
</dbReference>
<feature type="transmembrane region" description="Helical" evidence="7">
    <location>
        <begin position="39"/>
        <end position="60"/>
    </location>
</feature>
<evidence type="ECO:0000256" key="4">
    <source>
        <dbReference type="ARBA" id="ARBA00023136"/>
    </source>
</evidence>
<dbReference type="GO" id="GO:0016020">
    <property type="term" value="C:membrane"/>
    <property type="evidence" value="ECO:0007669"/>
    <property type="project" value="UniProtKB-SubCell"/>
</dbReference>
<keyword evidence="7" id="KW-0812">Transmembrane</keyword>
<evidence type="ECO:0000313" key="8">
    <source>
        <dbReference type="EMBL" id="KAK1626298.1"/>
    </source>
</evidence>
<evidence type="ECO:0000256" key="1">
    <source>
        <dbReference type="ARBA" id="ARBA00004606"/>
    </source>
</evidence>
<evidence type="ECO:0000256" key="3">
    <source>
        <dbReference type="ARBA" id="ARBA00022679"/>
    </source>
</evidence>
<feature type="region of interest" description="Disordered" evidence="6">
    <location>
        <begin position="73"/>
        <end position="115"/>
    </location>
</feature>